<keyword evidence="3" id="KW-1185">Reference proteome</keyword>
<feature type="compositionally biased region" description="Basic and acidic residues" evidence="1">
    <location>
        <begin position="283"/>
        <end position="301"/>
    </location>
</feature>
<feature type="compositionally biased region" description="Pro residues" evidence="1">
    <location>
        <begin position="269"/>
        <end position="279"/>
    </location>
</feature>
<feature type="region of interest" description="Disordered" evidence="1">
    <location>
        <begin position="267"/>
        <end position="334"/>
    </location>
</feature>
<organism evidence="2 3">
    <name type="scientific">Pythium oligandrum</name>
    <name type="common">Mycoparasitic fungus</name>
    <dbReference type="NCBI Taxonomy" id="41045"/>
    <lineage>
        <taxon>Eukaryota</taxon>
        <taxon>Sar</taxon>
        <taxon>Stramenopiles</taxon>
        <taxon>Oomycota</taxon>
        <taxon>Peronosporomycetes</taxon>
        <taxon>Pythiales</taxon>
        <taxon>Pythiaceae</taxon>
        <taxon>Pythium</taxon>
    </lineage>
</organism>
<comment type="caution">
    <text evidence="2">The sequence shown here is derived from an EMBL/GenBank/DDBJ whole genome shotgun (WGS) entry which is preliminary data.</text>
</comment>
<accession>A0A8K1FDU1</accession>
<feature type="region of interest" description="Disordered" evidence="1">
    <location>
        <begin position="47"/>
        <end position="83"/>
    </location>
</feature>
<proteinExistence type="predicted"/>
<evidence type="ECO:0000313" key="3">
    <source>
        <dbReference type="Proteomes" id="UP000794436"/>
    </source>
</evidence>
<reference evidence="2" key="1">
    <citation type="submission" date="2019-03" db="EMBL/GenBank/DDBJ databases">
        <title>Long read genome sequence of the mycoparasitic Pythium oligandrum ATCC 38472 isolated from sugarbeet rhizosphere.</title>
        <authorList>
            <person name="Gaulin E."/>
        </authorList>
    </citation>
    <scope>NUCLEOTIDE SEQUENCE</scope>
    <source>
        <strain evidence="2">ATCC 38472_TT</strain>
    </source>
</reference>
<dbReference type="Proteomes" id="UP000794436">
    <property type="component" value="Unassembled WGS sequence"/>
</dbReference>
<sequence length="460" mass="52891">MEVVTLNEQLRGEFTCVVKQFCHLRRDIVAAIAVADAKKAKEAAKKAKEVVKTEPEAESSVEKPPRDQHKPSPARESDLLPLPELPPPIVTLRTYLQHGEAMLRRLNMYQYRSRGQFKRELEKLREYATTDDQQRVLAQLLAHQEGQDLAEIKATPVTGGIPNIQRLPDNKWACNLKVFDATHTTIGLFYSEEDALKGYECKRREFEKKRGMGHLLQLARQTALDQRHRDTQVLRDAMKQCRSRLPLHRVHDVNTYTPQLAISLTPLPLVHPQPTPTPTQPTVREKEPKEPTPAKPVREDVVDLSVSPPPRASRSTSPVDLAPPRIPSTRRSLPPENRMSVLRLRRLIQQRLCRHLERQEICVRLNEEGVEDSWTPSGRLVRGKVFSYARKEAQSFSDFVTTEVNRSVAPCAHLYLVQSQQSIDEHLIECDMFSPEMRQRLLNQDEYRQVMEEYTQGKRP</sequence>
<dbReference type="AlphaFoldDB" id="A0A8K1FDU1"/>
<dbReference type="OrthoDB" id="159593at2759"/>
<protein>
    <submittedName>
        <fullName evidence="2">Uncharacterized protein</fullName>
    </submittedName>
</protein>
<name>A0A8K1FDU1_PYTOL</name>
<evidence type="ECO:0000313" key="2">
    <source>
        <dbReference type="EMBL" id="TMW57269.1"/>
    </source>
</evidence>
<feature type="compositionally biased region" description="Basic and acidic residues" evidence="1">
    <location>
        <begin position="47"/>
        <end position="78"/>
    </location>
</feature>
<dbReference type="EMBL" id="SPLM01000144">
    <property type="protein sequence ID" value="TMW57269.1"/>
    <property type="molecule type" value="Genomic_DNA"/>
</dbReference>
<gene>
    <name evidence="2" type="ORF">Poli38472_003194</name>
</gene>
<evidence type="ECO:0000256" key="1">
    <source>
        <dbReference type="SAM" id="MobiDB-lite"/>
    </source>
</evidence>